<dbReference type="GO" id="GO:0016747">
    <property type="term" value="F:acyltransferase activity, transferring groups other than amino-acyl groups"/>
    <property type="evidence" value="ECO:0007669"/>
    <property type="project" value="InterPro"/>
</dbReference>
<dbReference type="CDD" id="cd04301">
    <property type="entry name" value="NAT_SF"/>
    <property type="match status" value="1"/>
</dbReference>
<dbReference type="SUPFAM" id="SSF55729">
    <property type="entry name" value="Acyl-CoA N-acyltransferases (Nat)"/>
    <property type="match status" value="1"/>
</dbReference>
<sequence>MRLRPYIHKKDFGCIRRWIDGERVHSLWCADRTPYPPEAEDFWRLLIQEENENEGSAFTAVTDEGRPIGFFVYSADYMANSGFLKYIIVDPDLRGQGYGTQMMALILKYAFEISGVACVSLNVFDVNESARRCYRKAGFREEAEEKDAFSYQNEFWGRCRMTATASEK</sequence>
<name>A0A9D1DA12_9FIRM</name>
<gene>
    <name evidence="2" type="ORF">IAB31_13350</name>
</gene>
<organism evidence="2 3">
    <name type="scientific">Candidatus Choladousia intestinavium</name>
    <dbReference type="NCBI Taxonomy" id="2840727"/>
    <lineage>
        <taxon>Bacteria</taxon>
        <taxon>Bacillati</taxon>
        <taxon>Bacillota</taxon>
        <taxon>Clostridia</taxon>
        <taxon>Lachnospirales</taxon>
        <taxon>Lachnospiraceae</taxon>
        <taxon>Lachnospiraceae incertae sedis</taxon>
        <taxon>Candidatus Choladousia</taxon>
    </lineage>
</organism>
<dbReference type="Pfam" id="PF00583">
    <property type="entry name" value="Acetyltransf_1"/>
    <property type="match status" value="1"/>
</dbReference>
<accession>A0A9D1DA12</accession>
<dbReference type="PANTHER" id="PTHR43415:SF3">
    <property type="entry name" value="GNAT-FAMILY ACETYLTRANSFERASE"/>
    <property type="match status" value="1"/>
</dbReference>
<reference evidence="2" key="1">
    <citation type="submission" date="2020-10" db="EMBL/GenBank/DDBJ databases">
        <authorList>
            <person name="Gilroy R."/>
        </authorList>
    </citation>
    <scope>NUCLEOTIDE SEQUENCE</scope>
    <source>
        <strain evidence="2">ChiSjej4B22-8148</strain>
    </source>
</reference>
<dbReference type="Proteomes" id="UP000886757">
    <property type="component" value="Unassembled WGS sequence"/>
</dbReference>
<dbReference type="InterPro" id="IPR016181">
    <property type="entry name" value="Acyl_CoA_acyltransferase"/>
</dbReference>
<dbReference type="Gene3D" id="3.40.630.30">
    <property type="match status" value="1"/>
</dbReference>
<reference evidence="2" key="2">
    <citation type="journal article" date="2021" name="PeerJ">
        <title>Extensive microbial diversity within the chicken gut microbiome revealed by metagenomics and culture.</title>
        <authorList>
            <person name="Gilroy R."/>
            <person name="Ravi A."/>
            <person name="Getino M."/>
            <person name="Pursley I."/>
            <person name="Horton D.L."/>
            <person name="Alikhan N.F."/>
            <person name="Baker D."/>
            <person name="Gharbi K."/>
            <person name="Hall N."/>
            <person name="Watson M."/>
            <person name="Adriaenssens E.M."/>
            <person name="Foster-Nyarko E."/>
            <person name="Jarju S."/>
            <person name="Secka A."/>
            <person name="Antonio M."/>
            <person name="Oren A."/>
            <person name="Chaudhuri R.R."/>
            <person name="La Ragione R."/>
            <person name="Hildebrand F."/>
            <person name="Pallen M.J."/>
        </authorList>
    </citation>
    <scope>NUCLEOTIDE SEQUENCE</scope>
    <source>
        <strain evidence="2">ChiSjej4B22-8148</strain>
    </source>
</reference>
<dbReference type="EMBL" id="DVGK01000158">
    <property type="protein sequence ID" value="HIR14895.1"/>
    <property type="molecule type" value="Genomic_DNA"/>
</dbReference>
<dbReference type="PROSITE" id="PS51186">
    <property type="entry name" value="GNAT"/>
    <property type="match status" value="1"/>
</dbReference>
<feature type="domain" description="N-acetyltransferase" evidence="1">
    <location>
        <begin position="1"/>
        <end position="162"/>
    </location>
</feature>
<evidence type="ECO:0000313" key="3">
    <source>
        <dbReference type="Proteomes" id="UP000886757"/>
    </source>
</evidence>
<dbReference type="PANTHER" id="PTHR43415">
    <property type="entry name" value="SPERMIDINE N(1)-ACETYLTRANSFERASE"/>
    <property type="match status" value="1"/>
</dbReference>
<evidence type="ECO:0000313" key="2">
    <source>
        <dbReference type="EMBL" id="HIR14895.1"/>
    </source>
</evidence>
<comment type="caution">
    <text evidence="2">The sequence shown here is derived from an EMBL/GenBank/DDBJ whole genome shotgun (WGS) entry which is preliminary data.</text>
</comment>
<dbReference type="InterPro" id="IPR000182">
    <property type="entry name" value="GNAT_dom"/>
</dbReference>
<protein>
    <submittedName>
        <fullName evidence="2">GNAT family N-acetyltransferase</fullName>
    </submittedName>
</protein>
<dbReference type="AlphaFoldDB" id="A0A9D1DA12"/>
<evidence type="ECO:0000259" key="1">
    <source>
        <dbReference type="PROSITE" id="PS51186"/>
    </source>
</evidence>
<proteinExistence type="predicted"/>